<dbReference type="OrthoDB" id="6220758at2759"/>
<keyword evidence="3" id="KW-1185">Reference proteome</keyword>
<dbReference type="eggNOG" id="ENOG502RAC5">
    <property type="taxonomic scope" value="Eukaryota"/>
</dbReference>
<protein>
    <submittedName>
        <fullName evidence="2">Uncharacterized protein</fullName>
    </submittedName>
</protein>
<name>G2QIK9_THET4</name>
<gene>
    <name evidence="2" type="ORF">MYCTH_2307924</name>
</gene>
<dbReference type="RefSeq" id="XP_003664785.1">
    <property type="nucleotide sequence ID" value="XM_003664737.1"/>
</dbReference>
<evidence type="ECO:0000256" key="1">
    <source>
        <dbReference type="SAM" id="MobiDB-lite"/>
    </source>
</evidence>
<dbReference type="Proteomes" id="UP000007322">
    <property type="component" value="Chromosome 5"/>
</dbReference>
<feature type="region of interest" description="Disordered" evidence="1">
    <location>
        <begin position="33"/>
        <end position="61"/>
    </location>
</feature>
<feature type="region of interest" description="Disordered" evidence="1">
    <location>
        <begin position="104"/>
        <end position="228"/>
    </location>
</feature>
<feature type="compositionally biased region" description="Basic and acidic residues" evidence="1">
    <location>
        <begin position="218"/>
        <end position="228"/>
    </location>
</feature>
<proteinExistence type="predicted"/>
<dbReference type="VEuPathDB" id="FungiDB:MYCTH_2307924"/>
<dbReference type="InParanoid" id="G2QIK9"/>
<evidence type="ECO:0000313" key="3">
    <source>
        <dbReference type="Proteomes" id="UP000007322"/>
    </source>
</evidence>
<dbReference type="OMA" id="SSHFTRP"/>
<feature type="compositionally biased region" description="Low complexity" evidence="1">
    <location>
        <begin position="117"/>
        <end position="153"/>
    </location>
</feature>
<organism evidence="2 3">
    <name type="scientific">Thermothelomyces thermophilus (strain ATCC 42464 / BCRC 31852 / DSM 1799)</name>
    <name type="common">Sporotrichum thermophile</name>
    <dbReference type="NCBI Taxonomy" id="573729"/>
    <lineage>
        <taxon>Eukaryota</taxon>
        <taxon>Fungi</taxon>
        <taxon>Dikarya</taxon>
        <taxon>Ascomycota</taxon>
        <taxon>Pezizomycotina</taxon>
        <taxon>Sordariomycetes</taxon>
        <taxon>Sordariomycetidae</taxon>
        <taxon>Sordariales</taxon>
        <taxon>Chaetomiaceae</taxon>
        <taxon>Thermothelomyces</taxon>
    </lineage>
</organism>
<reference evidence="2 3" key="1">
    <citation type="journal article" date="2011" name="Nat. Biotechnol.">
        <title>Comparative genomic analysis of the thermophilic biomass-degrading fungi Myceliophthora thermophila and Thielavia terrestris.</title>
        <authorList>
            <person name="Berka R.M."/>
            <person name="Grigoriev I.V."/>
            <person name="Otillar R."/>
            <person name="Salamov A."/>
            <person name="Grimwood J."/>
            <person name="Reid I."/>
            <person name="Ishmael N."/>
            <person name="John T."/>
            <person name="Darmond C."/>
            <person name="Moisan M.-C."/>
            <person name="Henrissat B."/>
            <person name="Coutinho P.M."/>
            <person name="Lombard V."/>
            <person name="Natvig D.O."/>
            <person name="Lindquist E."/>
            <person name="Schmutz J."/>
            <person name="Lucas S."/>
            <person name="Harris P."/>
            <person name="Powlowski J."/>
            <person name="Bellemare A."/>
            <person name="Taylor D."/>
            <person name="Butler G."/>
            <person name="de Vries R.P."/>
            <person name="Allijn I.E."/>
            <person name="van den Brink J."/>
            <person name="Ushinsky S."/>
            <person name="Storms R."/>
            <person name="Powell A.J."/>
            <person name="Paulsen I.T."/>
            <person name="Elbourne L.D.H."/>
            <person name="Baker S.E."/>
            <person name="Magnuson J."/>
            <person name="LaBoissiere S."/>
            <person name="Clutterbuck A.J."/>
            <person name="Martinez D."/>
            <person name="Wogulis M."/>
            <person name="de Leon A.L."/>
            <person name="Rey M.W."/>
            <person name="Tsang A."/>
        </authorList>
    </citation>
    <scope>NUCLEOTIDE SEQUENCE [LARGE SCALE GENOMIC DNA]</scope>
    <source>
        <strain evidence="3">ATCC 42464 / BCRC 31852 / DSM 1799</strain>
    </source>
</reference>
<dbReference type="AlphaFoldDB" id="G2QIK9"/>
<dbReference type="GeneID" id="11511505"/>
<feature type="compositionally biased region" description="Basic residues" evidence="1">
    <location>
        <begin position="107"/>
        <end position="116"/>
    </location>
</feature>
<accession>G2QIK9</accession>
<dbReference type="HOGENOM" id="CLU_1215519_0_0_1"/>
<feature type="compositionally biased region" description="Acidic residues" evidence="1">
    <location>
        <begin position="167"/>
        <end position="181"/>
    </location>
</feature>
<evidence type="ECO:0000313" key="2">
    <source>
        <dbReference type="EMBL" id="AEO59540.1"/>
    </source>
</evidence>
<sequence>MRGLQRTTGALPRATPGLLRTCATRHSRTINTLQARQKTSGDQQRANAPATSATTPLDLSRNQGVYGANWSSHFTASSESHSLLQQADDPARALYTTQIYHGQARPPSRRGIHHHSAPAASSSQADGSSSSSSSSISRPAAGAGTGTGVSASAQKFGSAVKGNPTESEADVAADRAEDDPLPPELHHTIQLGAGGAAPRRTESEEDVVADRGAVGEDPLARVKKDQRR</sequence>
<dbReference type="KEGG" id="mtm:MYCTH_2307924"/>
<dbReference type="EMBL" id="CP003006">
    <property type="protein sequence ID" value="AEO59540.1"/>
    <property type="molecule type" value="Genomic_DNA"/>
</dbReference>